<accession>A0AAV7RDH6</accession>
<feature type="transmembrane region" description="Helical" evidence="7">
    <location>
        <begin position="237"/>
        <end position="254"/>
    </location>
</feature>
<feature type="transmembrane region" description="Helical" evidence="7">
    <location>
        <begin position="141"/>
        <end position="161"/>
    </location>
</feature>
<keyword evidence="3" id="KW-1003">Cell membrane</keyword>
<comment type="similarity">
    <text evidence="2 7">Belongs to the XK family.</text>
</comment>
<feature type="transmembrane region" description="Helical" evidence="7">
    <location>
        <begin position="35"/>
        <end position="58"/>
    </location>
</feature>
<dbReference type="Pfam" id="PF09815">
    <property type="entry name" value="XK-related"/>
    <property type="match status" value="1"/>
</dbReference>
<dbReference type="PANTHER" id="PTHR16024">
    <property type="entry name" value="XK-RELATED PROTEIN"/>
    <property type="match status" value="1"/>
</dbReference>
<dbReference type="InterPro" id="IPR018629">
    <property type="entry name" value="XK-rel"/>
</dbReference>
<evidence type="ECO:0000256" key="8">
    <source>
        <dbReference type="SAM" id="MobiDB-lite"/>
    </source>
</evidence>
<organism evidence="9 10">
    <name type="scientific">Pleurodeles waltl</name>
    <name type="common">Iberian ribbed newt</name>
    <dbReference type="NCBI Taxonomy" id="8319"/>
    <lineage>
        <taxon>Eukaryota</taxon>
        <taxon>Metazoa</taxon>
        <taxon>Chordata</taxon>
        <taxon>Craniata</taxon>
        <taxon>Vertebrata</taxon>
        <taxon>Euteleostomi</taxon>
        <taxon>Amphibia</taxon>
        <taxon>Batrachia</taxon>
        <taxon>Caudata</taxon>
        <taxon>Salamandroidea</taxon>
        <taxon>Salamandridae</taxon>
        <taxon>Pleurodelinae</taxon>
        <taxon>Pleurodeles</taxon>
    </lineage>
</organism>
<evidence type="ECO:0000256" key="2">
    <source>
        <dbReference type="ARBA" id="ARBA00008789"/>
    </source>
</evidence>
<feature type="transmembrane region" description="Helical" evidence="7">
    <location>
        <begin position="173"/>
        <end position="192"/>
    </location>
</feature>
<dbReference type="EMBL" id="JANPWB010000009">
    <property type="protein sequence ID" value="KAJ1148933.1"/>
    <property type="molecule type" value="Genomic_DNA"/>
</dbReference>
<evidence type="ECO:0000256" key="7">
    <source>
        <dbReference type="RuleBase" id="RU910716"/>
    </source>
</evidence>
<feature type="transmembrane region" description="Helical" evidence="7">
    <location>
        <begin position="266"/>
        <end position="283"/>
    </location>
</feature>
<evidence type="ECO:0000256" key="5">
    <source>
        <dbReference type="ARBA" id="ARBA00022989"/>
    </source>
</evidence>
<evidence type="ECO:0000256" key="4">
    <source>
        <dbReference type="ARBA" id="ARBA00022692"/>
    </source>
</evidence>
<dbReference type="AlphaFoldDB" id="A0AAV7RDH6"/>
<gene>
    <name evidence="9" type="ORF">NDU88_001757</name>
</gene>
<dbReference type="Proteomes" id="UP001066276">
    <property type="component" value="Chromosome 5"/>
</dbReference>
<comment type="caution">
    <text evidence="9">The sequence shown here is derived from an EMBL/GenBank/DDBJ whole genome shotgun (WGS) entry which is preliminary data.</text>
</comment>
<sequence>MRGVFAAFSILVLVSEKGAQVSTVIHYFQTNQHLWAWWTVVLLLPACLVQFLSFKWFWTDCHKQCGSLVVIHVLQLGIIKRYWDSLLAAVRGGDRVASSSGEQLMKLGDLSVLRLLEALLQTLPHLLLQAYIYLALEETDLFPGVSAGLSLLSLSWALVSYSRFMCLLKPGHLYMPWAALLCQMLWRMGMLGTRVMALTVFARVYHFWTFAVAGVHWLLMSFWVASLQTDIITKTCYWKIFNILLGAVYIFCYLNLRDGTSRCRAVMFYSVMLLENVILLLVATDFLQEALWSSVWMTLVVMAGFVIGAAALIIYYSILHPKSTQIYQNFKSTLSKPRTWKETTEASFFQPKRKNETSEGAIETLDVTHVSHSNAGATDANIDGHAAWLEMYGSHHHWLLLKLALKTGALSKIYAAFGDGGIDDLFPCEWLASSAGSAKGRVLGTPAPVAATGRRYLAGDMDDSFKKRDLWEASDYITVESDHEGTNYINSLAAVKEKHGSCIKAAQVCVSGPGRQSDRQNEDGFQGTVTAPTGGASSGGQETAGLSTKRVETCNNSTLYFSADMEGALPSCVKRETYQKVNKGAPRPENESALGAVPETEEAQEHLFPVSAISPIACGTSNSNFRRSAALDLSSQCDVSTDASELMEEEGVLGVQYTHLKVIGSLAASVQNRIKHEEEPCFTSTPKPEQLAKKIGTCEPKARKKLIQLEEMKVVE</sequence>
<evidence type="ECO:0000256" key="3">
    <source>
        <dbReference type="ARBA" id="ARBA00022475"/>
    </source>
</evidence>
<keyword evidence="10" id="KW-1185">Reference proteome</keyword>
<protein>
    <recommendedName>
        <fullName evidence="7">XK-related protein</fullName>
    </recommendedName>
</protein>
<evidence type="ECO:0000313" key="9">
    <source>
        <dbReference type="EMBL" id="KAJ1148933.1"/>
    </source>
</evidence>
<feature type="transmembrane region" description="Helical" evidence="7">
    <location>
        <begin position="295"/>
        <end position="318"/>
    </location>
</feature>
<dbReference type="GO" id="GO:0005886">
    <property type="term" value="C:plasma membrane"/>
    <property type="evidence" value="ECO:0007669"/>
    <property type="project" value="UniProtKB-SubCell"/>
</dbReference>
<keyword evidence="6 7" id="KW-0472">Membrane</keyword>
<evidence type="ECO:0000256" key="6">
    <source>
        <dbReference type="ARBA" id="ARBA00023136"/>
    </source>
</evidence>
<comment type="subcellular location">
    <subcellularLocation>
        <location evidence="1">Cell membrane</location>
        <topology evidence="1">Multi-pass membrane protein</topology>
    </subcellularLocation>
    <subcellularLocation>
        <location evidence="7">Membrane</location>
        <topology evidence="7">Multi-pass membrane protein</topology>
    </subcellularLocation>
</comment>
<feature type="transmembrane region" description="Helical" evidence="7">
    <location>
        <begin position="204"/>
        <end position="225"/>
    </location>
</feature>
<dbReference type="InterPro" id="IPR050895">
    <property type="entry name" value="XK-related_scramblase"/>
</dbReference>
<feature type="region of interest" description="Disordered" evidence="8">
    <location>
        <begin position="512"/>
        <end position="546"/>
    </location>
</feature>
<keyword evidence="5 7" id="KW-1133">Transmembrane helix</keyword>
<dbReference type="PANTHER" id="PTHR16024:SF15">
    <property type="entry name" value="XK-RELATED PROTEIN 5"/>
    <property type="match status" value="1"/>
</dbReference>
<evidence type="ECO:0000313" key="10">
    <source>
        <dbReference type="Proteomes" id="UP001066276"/>
    </source>
</evidence>
<proteinExistence type="inferred from homology"/>
<reference evidence="9" key="1">
    <citation type="journal article" date="2022" name="bioRxiv">
        <title>Sequencing and chromosome-scale assembly of the giantPleurodeles waltlgenome.</title>
        <authorList>
            <person name="Brown T."/>
            <person name="Elewa A."/>
            <person name="Iarovenko S."/>
            <person name="Subramanian E."/>
            <person name="Araus A.J."/>
            <person name="Petzold A."/>
            <person name="Susuki M."/>
            <person name="Suzuki K.-i.T."/>
            <person name="Hayashi T."/>
            <person name="Toyoda A."/>
            <person name="Oliveira C."/>
            <person name="Osipova E."/>
            <person name="Leigh N.D."/>
            <person name="Simon A."/>
            <person name="Yun M.H."/>
        </authorList>
    </citation>
    <scope>NUCLEOTIDE SEQUENCE</scope>
    <source>
        <strain evidence="9">20211129_DDA</strain>
        <tissue evidence="9">Liver</tissue>
    </source>
</reference>
<keyword evidence="4 7" id="KW-0812">Transmembrane</keyword>
<name>A0AAV7RDH6_PLEWA</name>
<evidence type="ECO:0000256" key="1">
    <source>
        <dbReference type="ARBA" id="ARBA00004651"/>
    </source>
</evidence>